<dbReference type="OrthoDB" id="9804774at2"/>
<evidence type="ECO:0000313" key="3">
    <source>
        <dbReference type="EMBL" id="SBT25094.1"/>
    </source>
</evidence>
<dbReference type="GO" id="GO:0008678">
    <property type="term" value="F:2-deoxy-D-gluconate 3-dehydrogenase activity"/>
    <property type="evidence" value="ECO:0007669"/>
    <property type="project" value="UniProtKB-EC"/>
</dbReference>
<comment type="similarity">
    <text evidence="1">Belongs to the short-chain dehydrogenases/reductases (SDR) family.</text>
</comment>
<dbReference type="PANTHER" id="PTHR42760">
    <property type="entry name" value="SHORT-CHAIN DEHYDROGENASES/REDUCTASES FAMILY MEMBER"/>
    <property type="match status" value="1"/>
</dbReference>
<dbReference type="KEGG" id="odi:ODI_R2998"/>
<reference evidence="3 5" key="1">
    <citation type="submission" date="2016-06" db="EMBL/GenBank/DDBJ databases">
        <authorList>
            <person name="Kjaerup R.B."/>
            <person name="Dalgaard T.S."/>
            <person name="Juul-Madsen H.R."/>
        </authorList>
    </citation>
    <scope>NUCLEOTIDE SEQUENCE [LARGE SCALE GENOMIC DNA]</scope>
    <source>
        <strain evidence="3">Orrdi1</strain>
    </source>
</reference>
<dbReference type="PANTHER" id="PTHR42760:SF5">
    <property type="entry name" value="2-DEHYDRO-3-DEOXY-D-GLUCONATE 5-DEHYDROGENASE"/>
    <property type="match status" value="1"/>
</dbReference>
<dbReference type="FunFam" id="3.40.50.720:FF:000084">
    <property type="entry name" value="Short-chain dehydrogenase reductase"/>
    <property type="match status" value="1"/>
</dbReference>
<dbReference type="SUPFAM" id="SSF51735">
    <property type="entry name" value="NAD(P)-binding Rossmann-fold domains"/>
    <property type="match status" value="1"/>
</dbReference>
<name>A0A1C3K0Z1_9BURK</name>
<evidence type="ECO:0000256" key="2">
    <source>
        <dbReference type="ARBA" id="ARBA00023002"/>
    </source>
</evidence>
<dbReference type="EMBL" id="LT907988">
    <property type="protein sequence ID" value="SOE50828.1"/>
    <property type="molecule type" value="Genomic_DNA"/>
</dbReference>
<dbReference type="Gene3D" id="3.40.50.720">
    <property type="entry name" value="NAD(P)-binding Rossmann-like Domain"/>
    <property type="match status" value="1"/>
</dbReference>
<accession>A0A1C3K0Z1</accession>
<dbReference type="InterPro" id="IPR020904">
    <property type="entry name" value="Sc_DH/Rdtase_CS"/>
</dbReference>
<dbReference type="STRING" id="1851544.ODI_01910"/>
<keyword evidence="5" id="KW-1185">Reference proteome</keyword>
<organism evidence="3 5">
    <name type="scientific">Orrella dioscoreae</name>
    <dbReference type="NCBI Taxonomy" id="1851544"/>
    <lineage>
        <taxon>Bacteria</taxon>
        <taxon>Pseudomonadati</taxon>
        <taxon>Pseudomonadota</taxon>
        <taxon>Betaproteobacteria</taxon>
        <taxon>Burkholderiales</taxon>
        <taxon>Alcaligenaceae</taxon>
        <taxon>Orrella</taxon>
    </lineage>
</organism>
<evidence type="ECO:0000256" key="1">
    <source>
        <dbReference type="ARBA" id="ARBA00006484"/>
    </source>
</evidence>
<dbReference type="PRINTS" id="PR00081">
    <property type="entry name" value="GDHRDH"/>
</dbReference>
<evidence type="ECO:0000313" key="5">
    <source>
        <dbReference type="Proteomes" id="UP000078558"/>
    </source>
</evidence>
<proteinExistence type="inferred from homology"/>
<dbReference type="PRINTS" id="PR00080">
    <property type="entry name" value="SDRFAMILY"/>
</dbReference>
<dbReference type="RefSeq" id="WP_067752430.1">
    <property type="nucleotide sequence ID" value="NZ_LT907988.1"/>
</dbReference>
<dbReference type="InterPro" id="IPR036291">
    <property type="entry name" value="NAD(P)-bd_dom_sf"/>
</dbReference>
<evidence type="ECO:0000313" key="4">
    <source>
        <dbReference type="EMBL" id="SOE50828.1"/>
    </source>
</evidence>
<dbReference type="InterPro" id="IPR002347">
    <property type="entry name" value="SDR_fam"/>
</dbReference>
<keyword evidence="2 3" id="KW-0560">Oxidoreductase</keyword>
<dbReference type="Proteomes" id="UP000078558">
    <property type="component" value="Chromosome I"/>
</dbReference>
<protein>
    <submittedName>
        <fullName evidence="3">2-deoxy-D-gluconate 3-dehydrogenase</fullName>
        <ecNumber evidence="3">1.1.1.125</ecNumber>
    </submittedName>
</protein>
<reference evidence="4 5" key="2">
    <citation type="submission" date="2017-08" db="EMBL/GenBank/DDBJ databases">
        <authorList>
            <person name="de Groot N.N."/>
        </authorList>
    </citation>
    <scope>NUCLEOTIDE SEQUENCE [LARGE SCALE GENOMIC DNA]</scope>
    <source>
        <strain evidence="4">Orrdi1</strain>
    </source>
</reference>
<dbReference type="AlphaFoldDB" id="A0A1C3K0Z1"/>
<dbReference type="PROSITE" id="PS00061">
    <property type="entry name" value="ADH_SHORT"/>
    <property type="match status" value="1"/>
</dbReference>
<gene>
    <name evidence="3" type="ORF">ODI_01910</name>
    <name evidence="4" type="ORF">ODI_R2998</name>
</gene>
<dbReference type="Pfam" id="PF13561">
    <property type="entry name" value="adh_short_C2"/>
    <property type="match status" value="1"/>
</dbReference>
<sequence>MSLDTLFGLQGKLAVVTGGARGLGLGIARGLARAGADLVLLDRTASKEAESELSSLGVRVRSLQADLADAAGLAETARRVLEASEGRADILVNNAGLQRRVNWDQHTQADWDIQLDVNLRAAFVLSQQLGAAMAQRGAGKIINIASIRSIAASPAALGYGVSKAGLAQLTRSLAVALAPAGVQVNAIAPGYMQTALTAALSGDATASASALSRVPAGRWGRPDDLQGLAVFLSSAASDYVTGALIPCDGGFLAC</sequence>
<dbReference type="EC" id="1.1.1.125" evidence="3"/>
<dbReference type="EMBL" id="FLRC01000014">
    <property type="protein sequence ID" value="SBT25094.1"/>
    <property type="molecule type" value="Genomic_DNA"/>
</dbReference>